<dbReference type="InterPro" id="IPR036689">
    <property type="entry name" value="ESAT-6-like_sf"/>
</dbReference>
<evidence type="ECO:0000313" key="2">
    <source>
        <dbReference type="EMBL" id="ENO18130.1"/>
    </source>
</evidence>
<dbReference type="SUPFAM" id="SSF140453">
    <property type="entry name" value="EsxAB dimer-like"/>
    <property type="match status" value="1"/>
</dbReference>
<dbReference type="Gene3D" id="1.10.287.1060">
    <property type="entry name" value="ESAT-6-like"/>
    <property type="match status" value="1"/>
</dbReference>
<dbReference type="AlphaFoldDB" id="N6W6H5"/>
<dbReference type="STRING" id="888050.HMPREF9004_1161"/>
<dbReference type="Pfam" id="PF06013">
    <property type="entry name" value="WXG100"/>
    <property type="match status" value="1"/>
</dbReference>
<dbReference type="InterPro" id="IPR010310">
    <property type="entry name" value="T7SS_ESAT-6-like"/>
</dbReference>
<dbReference type="HOGENOM" id="CLU_151185_2_2_11"/>
<evidence type="ECO:0000256" key="1">
    <source>
        <dbReference type="SAM" id="Coils"/>
    </source>
</evidence>
<dbReference type="NCBIfam" id="TIGR03930">
    <property type="entry name" value="WXG100_ESAT6"/>
    <property type="match status" value="1"/>
</dbReference>
<dbReference type="eggNOG" id="COG4842">
    <property type="taxonomic scope" value="Bacteria"/>
</dbReference>
<proteinExistence type="predicted"/>
<accession>N6W6H5</accession>
<reference evidence="2 3" key="1">
    <citation type="submission" date="2013-03" db="EMBL/GenBank/DDBJ databases">
        <title>Reference genome for the Human Microbiome Project.</title>
        <authorList>
            <person name="Aqrawi P."/>
            <person name="Ayvaz T."/>
            <person name="Bess C."/>
            <person name="Blankenburg K."/>
            <person name="Coyle M."/>
            <person name="Deng J."/>
            <person name="Forbes L."/>
            <person name="Fowler G."/>
            <person name="Francisco L."/>
            <person name="Fu Q."/>
            <person name="Gibbs R."/>
            <person name="Gross S."/>
            <person name="Gubbala S."/>
            <person name="Hale W."/>
            <person name="Hemphill L."/>
            <person name="Highlander S."/>
            <person name="Hirani K."/>
            <person name="Jackson L."/>
            <person name="Jakkamsetti A."/>
            <person name="Javaid M."/>
            <person name="Jayaseelan J.C."/>
            <person name="Jiang H."/>
            <person name="Joshi V."/>
            <person name="Korchina V."/>
            <person name="Kovar C."/>
            <person name="Lara F."/>
            <person name="Lee S."/>
            <person name="Liu Y."/>
            <person name="Mata R."/>
            <person name="Mathew T."/>
            <person name="Munidasa M."/>
            <person name="Muzny D."/>
            <person name="Nazareth L."/>
            <person name="Ngo R."/>
            <person name="Nguyen L."/>
            <person name="Nguyen N."/>
            <person name="Okwuonu G."/>
            <person name="Ongeri F."/>
            <person name="Palculict T."/>
            <person name="Patil S."/>
            <person name="Petrosino J."/>
            <person name="Pham C."/>
            <person name="Pham P."/>
            <person name="Pu L.-L."/>
            <person name="Qin X."/>
            <person name="Qu J."/>
            <person name="Reid J."/>
            <person name="Ross M."/>
            <person name="Ruth R."/>
            <person name="Saada N."/>
            <person name="San Lucas F."/>
            <person name="Santibanez J."/>
            <person name="Shang Y."/>
            <person name="Simmons D."/>
            <person name="Song X.-Z."/>
            <person name="Tang L.-Y."/>
            <person name="Thornton R."/>
            <person name="Warren J."/>
            <person name="Weissenberger G."/>
            <person name="Wilczek-Boney K."/>
            <person name="Worley K."/>
            <person name="Youmans B."/>
            <person name="Zhang J."/>
            <person name="Zhang L."/>
            <person name="Zhao Z."/>
            <person name="Zhou C."/>
            <person name="Zhu D."/>
            <person name="Zhu Y."/>
        </authorList>
    </citation>
    <scope>NUCLEOTIDE SEQUENCE [LARGE SCALE GENOMIC DNA]</scope>
    <source>
        <strain evidence="2 3">F0333</strain>
    </source>
</reference>
<dbReference type="Proteomes" id="UP000013015">
    <property type="component" value="Unassembled WGS sequence"/>
</dbReference>
<protein>
    <submittedName>
        <fullName evidence="2">Culture filtrate antigen lhp</fullName>
    </submittedName>
</protein>
<gene>
    <name evidence="2" type="primary">esxB</name>
    <name evidence="2" type="ORF">HMPREF9004_1161</name>
</gene>
<comment type="caution">
    <text evidence="2">The sequence shown here is derived from an EMBL/GenBank/DDBJ whole genome shotgun (WGS) entry which is preliminary data.</text>
</comment>
<evidence type="ECO:0000313" key="3">
    <source>
        <dbReference type="Proteomes" id="UP000013015"/>
    </source>
</evidence>
<name>N6W6H5_9ACTO</name>
<dbReference type="EMBL" id="AQHZ01000018">
    <property type="protein sequence ID" value="ENO18130.1"/>
    <property type="molecule type" value="Genomic_DNA"/>
</dbReference>
<dbReference type="OrthoDB" id="3253863at2"/>
<keyword evidence="1" id="KW-0175">Coiled coil</keyword>
<sequence>MGVIGIHCAPYDGGDNMAGQISAAEGAILKGADTVSATRDDLKARIAAVESQMAAIGSNWTGPAATAFHALMARWNEEANKVNNALVQFEDNLRSAQRDYDVADQEQESTFAKLASRLG</sequence>
<dbReference type="PATRIC" id="fig|888050.3.peg.1101"/>
<feature type="coiled-coil region" evidence="1">
    <location>
        <begin position="72"/>
        <end position="106"/>
    </location>
</feature>
<keyword evidence="3" id="KW-1185">Reference proteome</keyword>
<organism evidence="2 3">
    <name type="scientific">Schaalia cardiffensis F0333</name>
    <dbReference type="NCBI Taxonomy" id="888050"/>
    <lineage>
        <taxon>Bacteria</taxon>
        <taxon>Bacillati</taxon>
        <taxon>Actinomycetota</taxon>
        <taxon>Actinomycetes</taxon>
        <taxon>Actinomycetales</taxon>
        <taxon>Actinomycetaceae</taxon>
        <taxon>Schaalia</taxon>
    </lineage>
</organism>